<evidence type="ECO:0000256" key="7">
    <source>
        <dbReference type="PIRSR" id="PIRSR001092-1"/>
    </source>
</evidence>
<dbReference type="PANTHER" id="PTHR10030">
    <property type="entry name" value="ALPHA-L-FUCOSIDASE"/>
    <property type="match status" value="1"/>
</dbReference>
<keyword evidence="6" id="KW-0326">Glycosidase</keyword>
<evidence type="ECO:0000313" key="10">
    <source>
        <dbReference type="Proteomes" id="UP000288227"/>
    </source>
</evidence>
<evidence type="ECO:0000259" key="8">
    <source>
        <dbReference type="Pfam" id="PF01120"/>
    </source>
</evidence>
<dbReference type="SMART" id="SM00812">
    <property type="entry name" value="Alpha_L_fucos"/>
    <property type="match status" value="1"/>
</dbReference>
<keyword evidence="10" id="KW-1185">Reference proteome</keyword>
<gene>
    <name evidence="9" type="ORF">SanaruYs_05130</name>
</gene>
<accession>A0A401U5U8</accession>
<dbReference type="AlphaFoldDB" id="A0A401U5U8"/>
<feature type="domain" description="Glycoside hydrolase family 29 N-terminal" evidence="8">
    <location>
        <begin position="6"/>
        <end position="364"/>
    </location>
</feature>
<dbReference type="Proteomes" id="UP000288227">
    <property type="component" value="Unassembled WGS sequence"/>
</dbReference>
<dbReference type="GO" id="GO:0005764">
    <property type="term" value="C:lysosome"/>
    <property type="evidence" value="ECO:0007669"/>
    <property type="project" value="TreeGrafter"/>
</dbReference>
<evidence type="ECO:0000256" key="2">
    <source>
        <dbReference type="ARBA" id="ARBA00007951"/>
    </source>
</evidence>
<comment type="function">
    <text evidence="1">Alpha-L-fucosidase is responsible for hydrolyzing the alpha-1,6-linked fucose joined to the reducing-end N-acetylglucosamine of the carbohydrate moieties of glycoproteins.</text>
</comment>
<protein>
    <recommendedName>
        <fullName evidence="3">alpha-L-fucosidase</fullName>
        <ecNumber evidence="3">3.2.1.51</ecNumber>
    </recommendedName>
</protein>
<dbReference type="PANTHER" id="PTHR10030:SF37">
    <property type="entry name" value="ALPHA-L-FUCOSIDASE-RELATED"/>
    <property type="match status" value="1"/>
</dbReference>
<dbReference type="EMBL" id="BHXQ01000001">
    <property type="protein sequence ID" value="GCC50298.1"/>
    <property type="molecule type" value="Genomic_DNA"/>
</dbReference>
<sequence length="459" mass="53034">MLGQGNVHTQSSQYQWPEDSLVKIKLEKWRDQKFGIIIHWGLYAVPGIVESWTLCSEDVDWIGRDSSIAYDDYKKWYWGLKESFNPRQFDPTQWAKAARDAGMRYVVFTTKHHDGFAMFDTKQSDFSVANGPFADHPKTDVAKHVFEAFRQQDFMIGAYFSKPDWHSEFYWWPRYATADRNVNYDIKQHPWRWNQFKTFTFNQLSELMHNYGVIDILWLDGGWVRPLETVNDEVRAWGARIPPFSQHIDMPRIAQMARKAQPGILMVDRTVHGAYENYRTPEQSIPKVKSDYPWESCITLGNAWGYVPNDQFKSSTKIIHILIEVVAKGGSLLLGVGPDAQGLLQDVQVKRLQEIGSWLKSNGEAIYNTRTVDQVQDGETFFTRAKDGTRYAMVRLQEGTALPTKISWYGNAPEKNAKLTMLSEGIALKWKQSGELTTVEIPPSLIKKYKTYPALVFKY</sequence>
<name>A0A401U5U8_9BACT</name>
<evidence type="ECO:0000256" key="1">
    <source>
        <dbReference type="ARBA" id="ARBA00004071"/>
    </source>
</evidence>
<evidence type="ECO:0000256" key="3">
    <source>
        <dbReference type="ARBA" id="ARBA00012662"/>
    </source>
</evidence>
<proteinExistence type="inferred from homology"/>
<dbReference type="InterPro" id="IPR017853">
    <property type="entry name" value="GH"/>
</dbReference>
<dbReference type="GO" id="GO:0006004">
    <property type="term" value="P:fucose metabolic process"/>
    <property type="evidence" value="ECO:0007669"/>
    <property type="project" value="InterPro"/>
</dbReference>
<dbReference type="Gene3D" id="3.20.20.80">
    <property type="entry name" value="Glycosidases"/>
    <property type="match status" value="1"/>
</dbReference>
<dbReference type="PIRSF" id="PIRSF001092">
    <property type="entry name" value="Alpha-L-fucosidase"/>
    <property type="match status" value="1"/>
</dbReference>
<dbReference type="SUPFAM" id="SSF51445">
    <property type="entry name" value="(Trans)glycosidases"/>
    <property type="match status" value="1"/>
</dbReference>
<comment type="caution">
    <text evidence="9">The sequence shown here is derived from an EMBL/GenBank/DDBJ whole genome shotgun (WGS) entry which is preliminary data.</text>
</comment>
<dbReference type="GO" id="GO:0016139">
    <property type="term" value="P:glycoside catabolic process"/>
    <property type="evidence" value="ECO:0007669"/>
    <property type="project" value="TreeGrafter"/>
</dbReference>
<evidence type="ECO:0000256" key="6">
    <source>
        <dbReference type="ARBA" id="ARBA00023295"/>
    </source>
</evidence>
<dbReference type="InterPro" id="IPR057739">
    <property type="entry name" value="Glyco_hydro_29_N"/>
</dbReference>
<keyword evidence="5" id="KW-0378">Hydrolase</keyword>
<dbReference type="Pfam" id="PF01120">
    <property type="entry name" value="Alpha_L_fucos"/>
    <property type="match status" value="1"/>
</dbReference>
<organism evidence="9 10">
    <name type="scientific">Chryseotalea sanaruensis</name>
    <dbReference type="NCBI Taxonomy" id="2482724"/>
    <lineage>
        <taxon>Bacteria</taxon>
        <taxon>Pseudomonadati</taxon>
        <taxon>Bacteroidota</taxon>
        <taxon>Cytophagia</taxon>
        <taxon>Cytophagales</taxon>
        <taxon>Chryseotaleaceae</taxon>
        <taxon>Chryseotalea</taxon>
    </lineage>
</organism>
<reference evidence="9 10" key="1">
    <citation type="submission" date="2018-11" db="EMBL/GenBank/DDBJ databases">
        <title>Chryseotalea sanarue gen. nov., sp., nov., a member of the family Cytophagaceae, isolated from a brackish lake in Hamamatsu Japan.</title>
        <authorList>
            <person name="Maejima Y."/>
            <person name="Iino T."/>
            <person name="Muraguchi Y."/>
            <person name="Fukuda K."/>
            <person name="Ohkuma M."/>
            <person name="Moriuchi R."/>
            <person name="Dohra H."/>
            <person name="Kimbara K."/>
            <person name="Shintani M."/>
        </authorList>
    </citation>
    <scope>NUCLEOTIDE SEQUENCE [LARGE SCALE GENOMIC DNA]</scope>
    <source>
        <strain evidence="9 10">Ys</strain>
    </source>
</reference>
<feature type="site" description="May be important for catalysis" evidence="7">
    <location>
        <position position="297"/>
    </location>
</feature>
<evidence type="ECO:0000256" key="5">
    <source>
        <dbReference type="ARBA" id="ARBA00022801"/>
    </source>
</evidence>
<comment type="similarity">
    <text evidence="2">Belongs to the glycosyl hydrolase 29 family.</text>
</comment>
<dbReference type="InterPro" id="IPR000933">
    <property type="entry name" value="Glyco_hydro_29"/>
</dbReference>
<dbReference type="GO" id="GO:0004560">
    <property type="term" value="F:alpha-L-fucosidase activity"/>
    <property type="evidence" value="ECO:0007669"/>
    <property type="project" value="InterPro"/>
</dbReference>
<dbReference type="InterPro" id="IPR016286">
    <property type="entry name" value="FUC_metazoa-typ"/>
</dbReference>
<dbReference type="EC" id="3.2.1.51" evidence="3"/>
<evidence type="ECO:0000256" key="4">
    <source>
        <dbReference type="ARBA" id="ARBA00022729"/>
    </source>
</evidence>
<keyword evidence="4" id="KW-0732">Signal</keyword>
<evidence type="ECO:0000313" key="9">
    <source>
        <dbReference type="EMBL" id="GCC50298.1"/>
    </source>
</evidence>